<dbReference type="InterPro" id="IPR036388">
    <property type="entry name" value="WH-like_DNA-bd_sf"/>
</dbReference>
<dbReference type="SUPFAM" id="SSF52540">
    <property type="entry name" value="P-loop containing nucleoside triphosphate hydrolases"/>
    <property type="match status" value="1"/>
</dbReference>
<sequence>MVAQLHPDDAHTPARWAWGALGSMVSRARPREDGGVLEVRLLGAFELRVGAEPVALISVRAQAVLAYLALGGGRPYGKTQLASALWPGSSERQARTNLRHVLHTLRASVPELDKHLHATPQTLTLDCANVDVAALSGGETVQELRAAADLYRGDLLEGWYDDWVLEARDECRRRMVTLLARLVPLLENGGGENQHRGHDQRVDAIRYAEQYRALDRLAEEPYRRLIRLYDAMGDRARAVRTFHECASVLRDELGVTPSEETLSLYAALVPKTVTASKPGRSVFVAREDERRRLTTLWRATTTAGLVLISGEPGIGKSRLAEEFRHWAARQGATTASARSYPAEGVLAYAPVVAWLRELGVGRLESAVLAPLLPEQDAVPAPPDPAARLRLFEALTRALRPPAGGLLLVADDLPAADAATCQFLHYLVRESPGPLLIVATARVAELDPGHPAHTLLDGLRALGRRTDLHLDRLDRDASAELAERLGHRLGAAEADRLHAETDGNPLFVVEALRAGRQPFPTPRVQAVLEARLRQLTVGARELAGIAAVAGSAVPVAVFGEGAAAGLDELWRRQILVTSGGDTYDFSHDKLREVAYGMLSPALRRHHHALIAQVLQKTPAVDTVAGRIAVHLLESGARDEAAGWFVRAAQAAQRVYADAEAAGLLLRAADLVRGQDRELAVLTLVPGPLSSAEGYASPRLRTVLDRALAIAGPAPAAPLLRAQAMAVLSRGEFQEALRHGAELRALGEDDDVLAVEGDFVQGVAAAWRADTVRASEHLSAALARYRPGNRTAHLLAYGQDPQVLCLVRLAHVRVRLGEVEEARRLRDRALDLAHSGGHPFTLGGALLFAALCDLDLGDRAKLRDHARELIGDRLEAAPIRIFAEALNGLLDGPDLSRIDAALSDPGRFAAPGVPAMLLRLRLEAARTLGLPDEERATAERLLADGVLIWDHEAQAILAGR</sequence>
<keyword evidence="3" id="KW-1185">Reference proteome</keyword>
<dbReference type="SMART" id="SM01043">
    <property type="entry name" value="BTAD"/>
    <property type="match status" value="1"/>
</dbReference>
<evidence type="ECO:0000259" key="1">
    <source>
        <dbReference type="SMART" id="SM01043"/>
    </source>
</evidence>
<dbReference type="Gene3D" id="1.10.10.10">
    <property type="entry name" value="Winged helix-like DNA-binding domain superfamily/Winged helix DNA-binding domain"/>
    <property type="match status" value="1"/>
</dbReference>
<evidence type="ECO:0000313" key="3">
    <source>
        <dbReference type="Proteomes" id="UP000598996"/>
    </source>
</evidence>
<dbReference type="InterPro" id="IPR041664">
    <property type="entry name" value="AAA_16"/>
</dbReference>
<dbReference type="RefSeq" id="WP_202996723.1">
    <property type="nucleotide sequence ID" value="NZ_JAENHO010000012.1"/>
</dbReference>
<dbReference type="InterPro" id="IPR051677">
    <property type="entry name" value="AfsR-DnrI-RedD_regulator"/>
</dbReference>
<dbReference type="SUPFAM" id="SSF48452">
    <property type="entry name" value="TPR-like"/>
    <property type="match status" value="2"/>
</dbReference>
<dbReference type="PANTHER" id="PTHR35807">
    <property type="entry name" value="TRANSCRIPTIONAL REGULATOR REDD-RELATED"/>
    <property type="match status" value="1"/>
</dbReference>
<gene>
    <name evidence="2" type="ORF">JKJ07_37565</name>
</gene>
<dbReference type="Gene3D" id="1.25.40.10">
    <property type="entry name" value="Tetratricopeptide repeat domain"/>
    <property type="match status" value="1"/>
</dbReference>
<protein>
    <submittedName>
        <fullName evidence="2">AAA family ATPase</fullName>
    </submittedName>
</protein>
<dbReference type="Pfam" id="PF13191">
    <property type="entry name" value="AAA_16"/>
    <property type="match status" value="1"/>
</dbReference>
<dbReference type="InterPro" id="IPR027417">
    <property type="entry name" value="P-loop_NTPase"/>
</dbReference>
<proteinExistence type="predicted"/>
<name>A0ABS1VZY7_9ACTN</name>
<dbReference type="SUPFAM" id="SSF46894">
    <property type="entry name" value="C-terminal effector domain of the bipartite response regulators"/>
    <property type="match status" value="1"/>
</dbReference>
<reference evidence="2 3" key="1">
    <citation type="submission" date="2021-01" db="EMBL/GenBank/DDBJ databases">
        <title>Actinoplanes sp. nov. LDG1-01 isolated from lichen.</title>
        <authorList>
            <person name="Saeng-In P."/>
            <person name="Phongsopitanun W."/>
            <person name="Kanchanasin P."/>
            <person name="Yuki M."/>
            <person name="Kudo T."/>
            <person name="Ohkuma M."/>
            <person name="Tanasupawat S."/>
        </authorList>
    </citation>
    <scope>NUCLEOTIDE SEQUENCE [LARGE SCALE GENOMIC DNA]</scope>
    <source>
        <strain evidence="2 3">LDG1-01</strain>
    </source>
</reference>
<feature type="domain" description="Bacterial transcriptional activator" evidence="1">
    <location>
        <begin position="125"/>
        <end position="269"/>
    </location>
</feature>
<dbReference type="InterPro" id="IPR016032">
    <property type="entry name" value="Sig_transdc_resp-reg_C-effctor"/>
</dbReference>
<accession>A0ABS1VZY7</accession>
<evidence type="ECO:0000313" key="2">
    <source>
        <dbReference type="EMBL" id="MBL7260046.1"/>
    </source>
</evidence>
<dbReference type="Proteomes" id="UP000598996">
    <property type="component" value="Unassembled WGS sequence"/>
</dbReference>
<comment type="caution">
    <text evidence="2">The sequence shown here is derived from an EMBL/GenBank/DDBJ whole genome shotgun (WGS) entry which is preliminary data.</text>
</comment>
<dbReference type="EMBL" id="JAENHO010000012">
    <property type="protein sequence ID" value="MBL7260046.1"/>
    <property type="molecule type" value="Genomic_DNA"/>
</dbReference>
<dbReference type="InterPro" id="IPR011990">
    <property type="entry name" value="TPR-like_helical_dom_sf"/>
</dbReference>
<dbReference type="Pfam" id="PF03704">
    <property type="entry name" value="BTAD"/>
    <property type="match status" value="1"/>
</dbReference>
<dbReference type="InterPro" id="IPR005158">
    <property type="entry name" value="BTAD"/>
</dbReference>
<organism evidence="2 3">
    <name type="scientific">Paractinoplanes lichenicola</name>
    <dbReference type="NCBI Taxonomy" id="2802976"/>
    <lineage>
        <taxon>Bacteria</taxon>
        <taxon>Bacillati</taxon>
        <taxon>Actinomycetota</taxon>
        <taxon>Actinomycetes</taxon>
        <taxon>Micromonosporales</taxon>
        <taxon>Micromonosporaceae</taxon>
        <taxon>Paractinoplanes</taxon>
    </lineage>
</organism>